<dbReference type="Pfam" id="PF00578">
    <property type="entry name" value="AhpC-TSA"/>
    <property type="match status" value="1"/>
</dbReference>
<keyword evidence="3" id="KW-1015">Disulfide bond</keyword>
<feature type="domain" description="Thioredoxin" evidence="6">
    <location>
        <begin position="48"/>
        <end position="186"/>
    </location>
</feature>
<organism evidence="7">
    <name type="scientific">marine metagenome</name>
    <dbReference type="NCBI Taxonomy" id="408172"/>
    <lineage>
        <taxon>unclassified sequences</taxon>
        <taxon>metagenomes</taxon>
        <taxon>ecological metagenomes</taxon>
    </lineage>
</organism>
<dbReference type="GO" id="GO:0016209">
    <property type="term" value="F:antioxidant activity"/>
    <property type="evidence" value="ECO:0007669"/>
    <property type="project" value="InterPro"/>
</dbReference>
<dbReference type="CDD" id="cd02966">
    <property type="entry name" value="TlpA_like_family"/>
    <property type="match status" value="1"/>
</dbReference>
<keyword evidence="2" id="KW-0201">Cytochrome c-type biogenesis</keyword>
<keyword evidence="5" id="KW-1133">Transmembrane helix</keyword>
<evidence type="ECO:0000256" key="4">
    <source>
        <dbReference type="ARBA" id="ARBA00023284"/>
    </source>
</evidence>
<evidence type="ECO:0000313" key="7">
    <source>
        <dbReference type="EMBL" id="SVB88012.1"/>
    </source>
</evidence>
<dbReference type="PANTHER" id="PTHR42852:SF6">
    <property type="entry name" value="THIOL:DISULFIDE INTERCHANGE PROTEIN DSBE"/>
    <property type="match status" value="1"/>
</dbReference>
<feature type="transmembrane region" description="Helical" evidence="5">
    <location>
        <begin position="15"/>
        <end position="35"/>
    </location>
</feature>
<dbReference type="Gene3D" id="3.40.30.10">
    <property type="entry name" value="Glutaredoxin"/>
    <property type="match status" value="1"/>
</dbReference>
<protein>
    <recommendedName>
        <fullName evidence="6">Thioredoxin domain-containing protein</fullName>
    </recommendedName>
</protein>
<dbReference type="GO" id="GO:0016491">
    <property type="term" value="F:oxidoreductase activity"/>
    <property type="evidence" value="ECO:0007669"/>
    <property type="project" value="InterPro"/>
</dbReference>
<dbReference type="InterPro" id="IPR017937">
    <property type="entry name" value="Thioredoxin_CS"/>
</dbReference>
<dbReference type="PROSITE" id="PS51352">
    <property type="entry name" value="THIOREDOXIN_2"/>
    <property type="match status" value="1"/>
</dbReference>
<dbReference type="InterPro" id="IPR000866">
    <property type="entry name" value="AhpC/TSA"/>
</dbReference>
<gene>
    <name evidence="7" type="ORF">METZ01_LOCUS240866</name>
</gene>
<sequence>MRSTIQGNTNVVKGIAILILAILISLFTVFLATGLSNRTSATGRSGEQLIGRKSPEFTAAGINGDQVSLSNYFGSPIVLNFWASWCPPCREETPHFEKIWRLHSQKDVVVLGINVQDTLADADKYLTEFDVTFTNARDKDGKIMVDYGVTGLPVTFFIDREGIIIGRWVGSIGESSLRSRVETLENDSFQNIYGSDKNQDGFRRFN</sequence>
<evidence type="ECO:0000256" key="3">
    <source>
        <dbReference type="ARBA" id="ARBA00023157"/>
    </source>
</evidence>
<keyword evidence="5" id="KW-0812">Transmembrane</keyword>
<evidence type="ECO:0000256" key="1">
    <source>
        <dbReference type="ARBA" id="ARBA00004196"/>
    </source>
</evidence>
<dbReference type="AlphaFoldDB" id="A0A382HLN3"/>
<evidence type="ECO:0000259" key="6">
    <source>
        <dbReference type="PROSITE" id="PS51352"/>
    </source>
</evidence>
<dbReference type="InterPro" id="IPR050553">
    <property type="entry name" value="Thioredoxin_ResA/DsbE_sf"/>
</dbReference>
<reference evidence="7" key="1">
    <citation type="submission" date="2018-05" db="EMBL/GenBank/DDBJ databases">
        <authorList>
            <person name="Lanie J.A."/>
            <person name="Ng W.-L."/>
            <person name="Kazmierczak K.M."/>
            <person name="Andrzejewski T.M."/>
            <person name="Davidsen T.M."/>
            <person name="Wayne K.J."/>
            <person name="Tettelin H."/>
            <person name="Glass J.I."/>
            <person name="Rusch D."/>
            <person name="Podicherti R."/>
            <person name="Tsui H.-C.T."/>
            <person name="Winkler M.E."/>
        </authorList>
    </citation>
    <scope>NUCLEOTIDE SEQUENCE</scope>
</reference>
<dbReference type="PROSITE" id="PS00194">
    <property type="entry name" value="THIOREDOXIN_1"/>
    <property type="match status" value="1"/>
</dbReference>
<evidence type="ECO:0000256" key="5">
    <source>
        <dbReference type="SAM" id="Phobius"/>
    </source>
</evidence>
<keyword evidence="4" id="KW-0676">Redox-active center</keyword>
<dbReference type="InterPro" id="IPR036249">
    <property type="entry name" value="Thioredoxin-like_sf"/>
</dbReference>
<dbReference type="GO" id="GO:0017004">
    <property type="term" value="P:cytochrome complex assembly"/>
    <property type="evidence" value="ECO:0007669"/>
    <property type="project" value="UniProtKB-KW"/>
</dbReference>
<proteinExistence type="predicted"/>
<comment type="subcellular location">
    <subcellularLocation>
        <location evidence="1">Cell envelope</location>
    </subcellularLocation>
</comment>
<evidence type="ECO:0000256" key="2">
    <source>
        <dbReference type="ARBA" id="ARBA00022748"/>
    </source>
</evidence>
<dbReference type="GO" id="GO:0030313">
    <property type="term" value="C:cell envelope"/>
    <property type="evidence" value="ECO:0007669"/>
    <property type="project" value="UniProtKB-SubCell"/>
</dbReference>
<dbReference type="EMBL" id="UINC01061922">
    <property type="protein sequence ID" value="SVB88012.1"/>
    <property type="molecule type" value="Genomic_DNA"/>
</dbReference>
<dbReference type="InterPro" id="IPR013766">
    <property type="entry name" value="Thioredoxin_domain"/>
</dbReference>
<dbReference type="SUPFAM" id="SSF52833">
    <property type="entry name" value="Thioredoxin-like"/>
    <property type="match status" value="1"/>
</dbReference>
<name>A0A382HLN3_9ZZZZ</name>
<accession>A0A382HLN3</accession>
<keyword evidence="5" id="KW-0472">Membrane</keyword>
<dbReference type="PANTHER" id="PTHR42852">
    <property type="entry name" value="THIOL:DISULFIDE INTERCHANGE PROTEIN DSBE"/>
    <property type="match status" value="1"/>
</dbReference>